<dbReference type="Proteomes" id="UP000178723">
    <property type="component" value="Unassembled WGS sequence"/>
</dbReference>
<dbReference type="FunFam" id="2.40.50.140:FF:000023">
    <property type="entry name" value="Polyribonucleotide nucleotidyltransferase"/>
    <property type="match status" value="1"/>
</dbReference>
<feature type="compositionally biased region" description="Basic and acidic residues" evidence="10">
    <location>
        <begin position="725"/>
        <end position="736"/>
    </location>
</feature>
<accession>A0A1F7V6V1</accession>
<feature type="compositionally biased region" description="Pro residues" evidence="10">
    <location>
        <begin position="714"/>
        <end position="723"/>
    </location>
</feature>
<dbReference type="CDD" id="cd04472">
    <property type="entry name" value="S1_PNPase"/>
    <property type="match status" value="1"/>
</dbReference>
<feature type="compositionally biased region" description="Basic residues" evidence="10">
    <location>
        <begin position="738"/>
        <end position="755"/>
    </location>
</feature>
<dbReference type="CDD" id="cd11363">
    <property type="entry name" value="RNase_PH_PNPase_1"/>
    <property type="match status" value="1"/>
</dbReference>
<evidence type="ECO:0000256" key="6">
    <source>
        <dbReference type="ARBA" id="ARBA00022723"/>
    </source>
</evidence>
<evidence type="ECO:0000313" key="12">
    <source>
        <dbReference type="EMBL" id="OGL85807.1"/>
    </source>
</evidence>
<dbReference type="GO" id="GO:0006402">
    <property type="term" value="P:mRNA catabolic process"/>
    <property type="evidence" value="ECO:0007669"/>
    <property type="project" value="UniProtKB-UniRule"/>
</dbReference>
<dbReference type="CDD" id="cd11364">
    <property type="entry name" value="RNase_PH_PNPase_2"/>
    <property type="match status" value="1"/>
</dbReference>
<evidence type="ECO:0000256" key="7">
    <source>
        <dbReference type="ARBA" id="ARBA00022842"/>
    </source>
</evidence>
<dbReference type="InterPro" id="IPR015847">
    <property type="entry name" value="ExoRNase_PH_dom2"/>
</dbReference>
<dbReference type="PANTHER" id="PTHR11252">
    <property type="entry name" value="POLYRIBONUCLEOTIDE NUCLEOTIDYLTRANSFERASE"/>
    <property type="match status" value="1"/>
</dbReference>
<name>A0A1F7V6V1_9BACT</name>
<evidence type="ECO:0000256" key="9">
    <source>
        <dbReference type="HAMAP-Rule" id="MF_01595"/>
    </source>
</evidence>
<evidence type="ECO:0000256" key="5">
    <source>
        <dbReference type="ARBA" id="ARBA00022695"/>
    </source>
</evidence>
<dbReference type="InterPro" id="IPR004088">
    <property type="entry name" value="KH_dom_type_1"/>
</dbReference>
<dbReference type="InterPro" id="IPR020568">
    <property type="entry name" value="Ribosomal_Su5_D2-typ_SF"/>
</dbReference>
<dbReference type="NCBIfam" id="TIGR03591">
    <property type="entry name" value="polynuc_phos"/>
    <property type="match status" value="1"/>
</dbReference>
<dbReference type="InterPro" id="IPR012162">
    <property type="entry name" value="PNPase"/>
</dbReference>
<evidence type="ECO:0000256" key="4">
    <source>
        <dbReference type="ARBA" id="ARBA00022679"/>
    </source>
</evidence>
<dbReference type="EMBL" id="MGEP01000060">
    <property type="protein sequence ID" value="OGL85807.1"/>
    <property type="molecule type" value="Genomic_DNA"/>
</dbReference>
<dbReference type="GO" id="GO:0000287">
    <property type="term" value="F:magnesium ion binding"/>
    <property type="evidence" value="ECO:0007669"/>
    <property type="project" value="UniProtKB-UniRule"/>
</dbReference>
<keyword evidence="5 9" id="KW-0548">Nucleotidyltransferase</keyword>
<feature type="binding site" evidence="9">
    <location>
        <position position="508"/>
    </location>
    <ligand>
        <name>Mg(2+)</name>
        <dbReference type="ChEBI" id="CHEBI:18420"/>
    </ligand>
</feature>
<dbReference type="SUPFAM" id="SSF54791">
    <property type="entry name" value="Eukaryotic type KH-domain (KH-domain type I)"/>
    <property type="match status" value="1"/>
</dbReference>
<dbReference type="STRING" id="1802407.A3I40_02690"/>
<dbReference type="PIRSF" id="PIRSF005499">
    <property type="entry name" value="PNPase"/>
    <property type="match status" value="1"/>
</dbReference>
<dbReference type="InterPro" id="IPR036612">
    <property type="entry name" value="KH_dom_type_1_sf"/>
</dbReference>
<dbReference type="PROSITE" id="PS50126">
    <property type="entry name" value="S1"/>
    <property type="match status" value="1"/>
</dbReference>
<dbReference type="PROSITE" id="PS50084">
    <property type="entry name" value="KH_TYPE_1"/>
    <property type="match status" value="1"/>
</dbReference>
<dbReference type="SUPFAM" id="SSF50249">
    <property type="entry name" value="Nucleic acid-binding proteins"/>
    <property type="match status" value="1"/>
</dbReference>
<dbReference type="SMART" id="SM00316">
    <property type="entry name" value="S1"/>
    <property type="match status" value="1"/>
</dbReference>
<evidence type="ECO:0000256" key="1">
    <source>
        <dbReference type="ARBA" id="ARBA00004496"/>
    </source>
</evidence>
<dbReference type="GO" id="GO:0004654">
    <property type="term" value="F:polyribonucleotide nucleotidyltransferase activity"/>
    <property type="evidence" value="ECO:0007669"/>
    <property type="project" value="UniProtKB-UniRule"/>
</dbReference>
<comment type="subcellular location">
    <subcellularLocation>
        <location evidence="1 9">Cytoplasm</location>
    </subcellularLocation>
</comment>
<dbReference type="Pfam" id="PF00575">
    <property type="entry name" value="S1"/>
    <property type="match status" value="1"/>
</dbReference>
<comment type="caution">
    <text evidence="12">The sequence shown here is derived from an EMBL/GenBank/DDBJ whole genome shotgun (WGS) entry which is preliminary data.</text>
</comment>
<dbReference type="InterPro" id="IPR036456">
    <property type="entry name" value="PNPase_PH_RNA-bd_sf"/>
</dbReference>
<organism evidence="12 13">
    <name type="scientific">Candidatus Uhrbacteria bacterium RIFCSPLOWO2_02_FULL_48_12</name>
    <dbReference type="NCBI Taxonomy" id="1802407"/>
    <lineage>
        <taxon>Bacteria</taxon>
        <taxon>Candidatus Uhriibacteriota</taxon>
    </lineage>
</organism>
<gene>
    <name evidence="9" type="primary">pnp</name>
    <name evidence="12" type="ORF">A3I40_02690</name>
</gene>
<dbReference type="Pfam" id="PF03725">
    <property type="entry name" value="RNase_PH_C"/>
    <property type="match status" value="1"/>
</dbReference>
<keyword evidence="3 9" id="KW-0963">Cytoplasm</keyword>
<proteinExistence type="inferred from homology"/>
<evidence type="ECO:0000256" key="3">
    <source>
        <dbReference type="ARBA" id="ARBA00022490"/>
    </source>
</evidence>
<evidence type="ECO:0000313" key="13">
    <source>
        <dbReference type="Proteomes" id="UP000178723"/>
    </source>
</evidence>
<keyword evidence="8 9" id="KW-0694">RNA-binding</keyword>
<dbReference type="GO" id="GO:0005829">
    <property type="term" value="C:cytosol"/>
    <property type="evidence" value="ECO:0007669"/>
    <property type="project" value="TreeGrafter"/>
</dbReference>
<dbReference type="Gene3D" id="3.30.230.70">
    <property type="entry name" value="GHMP Kinase, N-terminal domain"/>
    <property type="match status" value="2"/>
</dbReference>
<dbReference type="InterPro" id="IPR001247">
    <property type="entry name" value="ExoRNase_PH_dom1"/>
</dbReference>
<dbReference type="Pfam" id="PF01138">
    <property type="entry name" value="RNase_PH"/>
    <property type="match status" value="2"/>
</dbReference>
<evidence type="ECO:0000256" key="2">
    <source>
        <dbReference type="ARBA" id="ARBA00007404"/>
    </source>
</evidence>
<dbReference type="InterPro" id="IPR004087">
    <property type="entry name" value="KH_dom"/>
</dbReference>
<dbReference type="AlphaFoldDB" id="A0A1F7V6V1"/>
<dbReference type="GO" id="GO:0003723">
    <property type="term" value="F:RNA binding"/>
    <property type="evidence" value="ECO:0007669"/>
    <property type="project" value="UniProtKB-UniRule"/>
</dbReference>
<keyword evidence="6 9" id="KW-0479">Metal-binding</keyword>
<comment type="catalytic activity">
    <reaction evidence="9">
        <text>RNA(n+1) + phosphate = RNA(n) + a ribonucleoside 5'-diphosphate</text>
        <dbReference type="Rhea" id="RHEA:22096"/>
        <dbReference type="Rhea" id="RHEA-COMP:14527"/>
        <dbReference type="Rhea" id="RHEA-COMP:17342"/>
        <dbReference type="ChEBI" id="CHEBI:43474"/>
        <dbReference type="ChEBI" id="CHEBI:57930"/>
        <dbReference type="ChEBI" id="CHEBI:140395"/>
        <dbReference type="EC" id="2.7.7.8"/>
    </reaction>
</comment>
<evidence type="ECO:0000256" key="10">
    <source>
        <dbReference type="SAM" id="MobiDB-lite"/>
    </source>
</evidence>
<dbReference type="FunFam" id="3.30.1370.10:FF:000001">
    <property type="entry name" value="Polyribonucleotide nucleotidyltransferase"/>
    <property type="match status" value="1"/>
</dbReference>
<dbReference type="SUPFAM" id="SSF54211">
    <property type="entry name" value="Ribosomal protein S5 domain 2-like"/>
    <property type="match status" value="2"/>
</dbReference>
<dbReference type="HAMAP" id="MF_01595">
    <property type="entry name" value="PNPase"/>
    <property type="match status" value="1"/>
</dbReference>
<feature type="region of interest" description="Disordered" evidence="10">
    <location>
        <begin position="710"/>
        <end position="755"/>
    </location>
</feature>
<keyword evidence="4 9" id="KW-0808">Transferase</keyword>
<protein>
    <recommendedName>
        <fullName evidence="9">Polyribonucleotide nucleotidyltransferase</fullName>
        <ecNumber evidence="9">2.7.7.8</ecNumber>
    </recommendedName>
    <alternativeName>
        <fullName evidence="9">Polynucleotide phosphorylase</fullName>
        <shortName evidence="9">PNPase</shortName>
    </alternativeName>
</protein>
<dbReference type="FunFam" id="3.30.230.70:FF:000002">
    <property type="entry name" value="Polyribonucleotide nucleotidyltransferase"/>
    <property type="match status" value="1"/>
</dbReference>
<dbReference type="InterPro" id="IPR012340">
    <property type="entry name" value="NA-bd_OB-fold"/>
</dbReference>
<dbReference type="EC" id="2.7.7.8" evidence="9"/>
<dbReference type="GO" id="GO:0000175">
    <property type="term" value="F:3'-5'-RNA exonuclease activity"/>
    <property type="evidence" value="ECO:0007669"/>
    <property type="project" value="TreeGrafter"/>
</dbReference>
<dbReference type="InterPro" id="IPR036345">
    <property type="entry name" value="ExoRNase_PH_dom2_sf"/>
</dbReference>
<sequence>MDTTNTASPIRREIQWAGRTLAVELGRLAQQTNASAVVQYGDTVVLATVVLSKTVRDGIDYFPLTIDYEERLYAAGKIKGSRFIKREGRPTDEAILSGRLVDRSIRPLFDERVRNDVQIVLTVLSFDGENDSDIPSLVAASLALTISDIPWAGPMAGIRVGRINGEWVLNPTYEARQKSELDLVVSGTADKVLMLEAGAKEIPESVFLEAVLFGQKHMRPVLNLISELSREYGRPKLDTSVFAGEELELEEEVANKVRTWSVEQLHNRFFNGAQVTKHARQEILEDLKSELDQFLMKEQIGKEKRKIALDLFEGIVEDEVSRLVIEEGRRADGRALTEIRPLSVEVGVLPRTHGSALFSRGETQVLSAVTLGSPGDEQQLDTMEESGKKRYMHHYNFPPYSVGEVGRVGAPGRREIGHGALAEKALLPVLPSKEEFPYTVRVVSEVLSSNGSSSMASTCGSTLSLMDAGVPIKTPIAGIAMGLASNNQGRYKILTDLQDLEDGKGGMDFKVAGSKDGITAVQLDTKTHGLSQEIVEETLAAAKTARLKILEEMTKVITEPRSELSPFAPRIVTIHINPERIRDVIGPGGKVINEIIDKTGVASIDIEQDGTVFICSASKEGMDKAVEWVKSLTREVVVGEIYQGVVTRLMDFGAFVEILPKQEGLVHISELAPYRVNQVSDIVKVGQPVTVKVIEIDDMNRINLSMRQAMPAESFPPPPPFSDAPPHRGDRHDGPPRPRGRGAPHDRRGGHHRQY</sequence>
<comment type="function">
    <text evidence="9">Involved in mRNA degradation. Catalyzes the phosphorolysis of single-stranded polyribonucleotides processively in the 3'- to 5'-direction.</text>
</comment>
<dbReference type="InterPro" id="IPR027408">
    <property type="entry name" value="PNPase/RNase_PH_dom_sf"/>
</dbReference>
<dbReference type="Pfam" id="PF00013">
    <property type="entry name" value="KH_1"/>
    <property type="match status" value="1"/>
</dbReference>
<evidence type="ECO:0000259" key="11">
    <source>
        <dbReference type="PROSITE" id="PS50126"/>
    </source>
</evidence>
<dbReference type="SMART" id="SM00322">
    <property type="entry name" value="KH"/>
    <property type="match status" value="1"/>
</dbReference>
<dbReference type="SUPFAM" id="SSF46915">
    <property type="entry name" value="Polynucleotide phosphorylase/guanosine pentaphosphate synthase (PNPase/GPSI), domain 3"/>
    <property type="match status" value="1"/>
</dbReference>
<dbReference type="Gene3D" id="2.40.50.140">
    <property type="entry name" value="Nucleic acid-binding proteins"/>
    <property type="match status" value="1"/>
</dbReference>
<dbReference type="FunFam" id="3.30.230.70:FF:000001">
    <property type="entry name" value="Polyribonucleotide nucleotidyltransferase"/>
    <property type="match status" value="1"/>
</dbReference>
<dbReference type="SUPFAM" id="SSF55666">
    <property type="entry name" value="Ribonuclease PH domain 2-like"/>
    <property type="match status" value="2"/>
</dbReference>
<comment type="cofactor">
    <cofactor evidence="9">
        <name>Mg(2+)</name>
        <dbReference type="ChEBI" id="CHEBI:18420"/>
    </cofactor>
</comment>
<keyword evidence="7 9" id="KW-0460">Magnesium</keyword>
<evidence type="ECO:0000256" key="8">
    <source>
        <dbReference type="ARBA" id="ARBA00022884"/>
    </source>
</evidence>
<feature type="domain" description="S1 motif" evidence="11">
    <location>
        <begin position="639"/>
        <end position="707"/>
    </location>
</feature>
<dbReference type="GO" id="GO:0006396">
    <property type="term" value="P:RNA processing"/>
    <property type="evidence" value="ECO:0007669"/>
    <property type="project" value="InterPro"/>
</dbReference>
<dbReference type="NCBIfam" id="NF008805">
    <property type="entry name" value="PRK11824.1"/>
    <property type="match status" value="1"/>
</dbReference>
<dbReference type="Gene3D" id="3.30.1370.10">
    <property type="entry name" value="K Homology domain, type 1"/>
    <property type="match status" value="1"/>
</dbReference>
<reference evidence="12 13" key="1">
    <citation type="journal article" date="2016" name="Nat. Commun.">
        <title>Thousands of microbial genomes shed light on interconnected biogeochemical processes in an aquifer system.</title>
        <authorList>
            <person name="Anantharaman K."/>
            <person name="Brown C.T."/>
            <person name="Hug L.A."/>
            <person name="Sharon I."/>
            <person name="Castelle C.J."/>
            <person name="Probst A.J."/>
            <person name="Thomas B.C."/>
            <person name="Singh A."/>
            <person name="Wilkins M.J."/>
            <person name="Karaoz U."/>
            <person name="Brodie E.L."/>
            <person name="Williams K.H."/>
            <person name="Hubbard S.S."/>
            <person name="Banfield J.F."/>
        </authorList>
    </citation>
    <scope>NUCLEOTIDE SEQUENCE [LARGE SCALE GENOMIC DNA]</scope>
</reference>
<dbReference type="InterPro" id="IPR003029">
    <property type="entry name" value="S1_domain"/>
</dbReference>
<dbReference type="PANTHER" id="PTHR11252:SF0">
    <property type="entry name" value="POLYRIBONUCLEOTIDE NUCLEOTIDYLTRANSFERASE 1, MITOCHONDRIAL"/>
    <property type="match status" value="1"/>
</dbReference>
<dbReference type="CDD" id="cd02393">
    <property type="entry name" value="KH-I_PNPase"/>
    <property type="match status" value="1"/>
</dbReference>
<feature type="binding site" evidence="9">
    <location>
        <position position="502"/>
    </location>
    <ligand>
        <name>Mg(2+)</name>
        <dbReference type="ChEBI" id="CHEBI:18420"/>
    </ligand>
</feature>
<comment type="similarity">
    <text evidence="2 9">Belongs to the polyribonucleotide nucleotidyltransferase family.</text>
</comment>